<evidence type="ECO:0000256" key="3">
    <source>
        <dbReference type="ARBA" id="ARBA00022777"/>
    </source>
</evidence>
<accession>A0A9Q0RIV6</accession>
<dbReference type="InterPro" id="IPR008271">
    <property type="entry name" value="Ser/Thr_kinase_AS"/>
</dbReference>
<proteinExistence type="predicted"/>
<dbReference type="AlphaFoldDB" id="A0A9Q0RIV6"/>
<evidence type="ECO:0000313" key="7">
    <source>
        <dbReference type="Proteomes" id="UP001149090"/>
    </source>
</evidence>
<dbReference type="GO" id="GO:0010506">
    <property type="term" value="P:regulation of autophagy"/>
    <property type="evidence" value="ECO:0007669"/>
    <property type="project" value="InterPro"/>
</dbReference>
<dbReference type="GO" id="GO:0005829">
    <property type="term" value="C:cytosol"/>
    <property type="evidence" value="ECO:0007669"/>
    <property type="project" value="TreeGrafter"/>
</dbReference>
<dbReference type="PROSITE" id="PS00108">
    <property type="entry name" value="PROTEIN_KINASE_ST"/>
    <property type="match status" value="1"/>
</dbReference>
<dbReference type="SUPFAM" id="SSF56112">
    <property type="entry name" value="Protein kinase-like (PK-like)"/>
    <property type="match status" value="1"/>
</dbReference>
<dbReference type="PROSITE" id="PS50011">
    <property type="entry name" value="PROTEIN_KINASE_DOM"/>
    <property type="match status" value="1"/>
</dbReference>
<dbReference type="Gene3D" id="1.10.510.10">
    <property type="entry name" value="Transferase(Phosphotransferase) domain 1"/>
    <property type="match status" value="1"/>
</dbReference>
<name>A0A9Q0RIV6_ANAIG</name>
<dbReference type="OMA" id="GRESECF"/>
<feature type="domain" description="Protein kinase" evidence="5">
    <location>
        <begin position="39"/>
        <end position="274"/>
    </location>
</feature>
<dbReference type="SMART" id="SM00220">
    <property type="entry name" value="S_TKc"/>
    <property type="match status" value="1"/>
</dbReference>
<organism evidence="6 7">
    <name type="scientific">Anaeramoeba ignava</name>
    <name type="common">Anaerobic marine amoeba</name>
    <dbReference type="NCBI Taxonomy" id="1746090"/>
    <lineage>
        <taxon>Eukaryota</taxon>
        <taxon>Metamonada</taxon>
        <taxon>Anaeramoebidae</taxon>
        <taxon>Anaeramoeba</taxon>
    </lineage>
</organism>
<dbReference type="EMBL" id="JAPDFW010000011">
    <property type="protein sequence ID" value="KAJ5080174.1"/>
    <property type="molecule type" value="Genomic_DNA"/>
</dbReference>
<evidence type="ECO:0000256" key="4">
    <source>
        <dbReference type="ARBA" id="ARBA00022840"/>
    </source>
</evidence>
<dbReference type="GO" id="GO:0005524">
    <property type="term" value="F:ATP binding"/>
    <property type="evidence" value="ECO:0007669"/>
    <property type="project" value="UniProtKB-KW"/>
</dbReference>
<keyword evidence="3 6" id="KW-0418">Kinase</keyword>
<evidence type="ECO:0000256" key="1">
    <source>
        <dbReference type="ARBA" id="ARBA00022679"/>
    </source>
</evidence>
<dbReference type="InterPro" id="IPR000719">
    <property type="entry name" value="Prot_kinase_dom"/>
</dbReference>
<dbReference type="PIRSF" id="PIRSF000654">
    <property type="entry name" value="Integrin-linked_kinase"/>
    <property type="match status" value="1"/>
</dbReference>
<dbReference type="OrthoDB" id="10261027at2759"/>
<keyword evidence="7" id="KW-1185">Reference proteome</keyword>
<dbReference type="GO" id="GO:0000045">
    <property type="term" value="P:autophagosome assembly"/>
    <property type="evidence" value="ECO:0007669"/>
    <property type="project" value="TreeGrafter"/>
</dbReference>
<protein>
    <submittedName>
        <fullName evidence="6">Ovarian-specific serine/threonine-protein kinase lok-related</fullName>
    </submittedName>
</protein>
<dbReference type="InterPro" id="IPR011009">
    <property type="entry name" value="Kinase-like_dom_sf"/>
</dbReference>
<reference evidence="6" key="1">
    <citation type="submission" date="2022-10" db="EMBL/GenBank/DDBJ databases">
        <title>Novel sulphate-reducing endosymbionts in the free-living metamonad Anaeramoeba.</title>
        <authorList>
            <person name="Jerlstrom-Hultqvist J."/>
            <person name="Cepicka I."/>
            <person name="Gallot-Lavallee L."/>
            <person name="Salas-Leiva D."/>
            <person name="Curtis B.A."/>
            <person name="Zahonova K."/>
            <person name="Pipaliya S."/>
            <person name="Dacks J."/>
            <person name="Roger A.J."/>
        </authorList>
    </citation>
    <scope>NUCLEOTIDE SEQUENCE</scope>
    <source>
        <strain evidence="6">BMAN</strain>
    </source>
</reference>
<keyword evidence="4" id="KW-0067">ATP-binding</keyword>
<dbReference type="GO" id="GO:0004674">
    <property type="term" value="F:protein serine/threonine kinase activity"/>
    <property type="evidence" value="ECO:0007669"/>
    <property type="project" value="InterPro"/>
</dbReference>
<dbReference type="PANTHER" id="PTHR24348">
    <property type="entry name" value="SERINE/THREONINE-PROTEIN KINASE UNC-51-RELATED"/>
    <property type="match status" value="1"/>
</dbReference>
<dbReference type="GO" id="GO:0000407">
    <property type="term" value="C:phagophore assembly site"/>
    <property type="evidence" value="ECO:0007669"/>
    <property type="project" value="TreeGrafter"/>
</dbReference>
<dbReference type="GO" id="GO:0005776">
    <property type="term" value="C:autophagosome"/>
    <property type="evidence" value="ECO:0007669"/>
    <property type="project" value="TreeGrafter"/>
</dbReference>
<comment type="caution">
    <text evidence="6">The sequence shown here is derived from an EMBL/GenBank/DDBJ whole genome shotgun (WGS) entry which is preliminary data.</text>
</comment>
<dbReference type="GO" id="GO:0016020">
    <property type="term" value="C:membrane"/>
    <property type="evidence" value="ECO:0007669"/>
    <property type="project" value="TreeGrafter"/>
</dbReference>
<keyword evidence="1" id="KW-0808">Transferase</keyword>
<evidence type="ECO:0000313" key="6">
    <source>
        <dbReference type="EMBL" id="KAJ5080174.1"/>
    </source>
</evidence>
<sequence>MDPGVCPMCFQNYSQERKPMIVCQEGHSICEFCSKTVDHLQPKPFALGGFSQIYKAKWNTKDVVIKRINLFLDEKSHQQFENELKLSMKLEHPSIIQMYGKTEMDKVIGIIMDFANEGDLTQKIPSLTFEEQIDYSLQIIDGIRVLHSNSIIHRDLKPENILVCDNKPKISDFGISKVRENTLKVTSVTISYRYSAPELFQKGGVYDTSCDIFSLSMILYSIFSKKEPFQNQNDIFIPAKIIMGKDQNFQVTSHKDYQKLLRKDGVQIQKNDAH</sequence>
<evidence type="ECO:0000256" key="2">
    <source>
        <dbReference type="ARBA" id="ARBA00022741"/>
    </source>
</evidence>
<dbReference type="InterPro" id="IPR045269">
    <property type="entry name" value="Atg1-like"/>
</dbReference>
<keyword evidence="2" id="KW-0547">Nucleotide-binding</keyword>
<gene>
    <name evidence="6" type="ORF">M0811_03657</name>
</gene>
<dbReference type="PANTHER" id="PTHR24348:SF22">
    <property type="entry name" value="NON-SPECIFIC SERINE_THREONINE PROTEIN KINASE"/>
    <property type="match status" value="1"/>
</dbReference>
<dbReference type="Pfam" id="PF00069">
    <property type="entry name" value="Pkinase"/>
    <property type="match status" value="1"/>
</dbReference>
<evidence type="ECO:0000259" key="5">
    <source>
        <dbReference type="PROSITE" id="PS50011"/>
    </source>
</evidence>
<dbReference type="Proteomes" id="UP001149090">
    <property type="component" value="Unassembled WGS sequence"/>
</dbReference>